<reference evidence="14 15" key="2">
    <citation type="submission" date="2018-06" db="EMBL/GenBank/DDBJ databases">
        <authorList>
            <person name="Zhirakovskaya E."/>
        </authorList>
    </citation>
    <scope>NUCLEOTIDE SEQUENCE [LARGE SCALE GENOMIC DNA]</scope>
    <source>
        <strain evidence="14 15">FBKL4.011</strain>
    </source>
</reference>
<keyword evidence="4 11" id="KW-0540">Nuclease</keyword>
<dbReference type="NCBIfam" id="TIGR00334">
    <property type="entry name" value="5S_RNA_mat_M5"/>
    <property type="match status" value="1"/>
</dbReference>
<dbReference type="OrthoDB" id="9791329at2"/>
<evidence type="ECO:0000256" key="12">
    <source>
        <dbReference type="NCBIfam" id="TIGR00334"/>
    </source>
</evidence>
<accession>A0A364K2V0</accession>
<organism evidence="14 15">
    <name type="scientific">Thermoflavimicrobium daqui</name>
    <dbReference type="NCBI Taxonomy" id="2137476"/>
    <lineage>
        <taxon>Bacteria</taxon>
        <taxon>Bacillati</taxon>
        <taxon>Bacillota</taxon>
        <taxon>Bacilli</taxon>
        <taxon>Bacillales</taxon>
        <taxon>Thermoactinomycetaceae</taxon>
        <taxon>Thermoflavimicrobium</taxon>
    </lineage>
</organism>
<evidence type="ECO:0000256" key="9">
    <source>
        <dbReference type="ARBA" id="ARBA00022842"/>
    </source>
</evidence>
<dbReference type="AlphaFoldDB" id="A0A364K2V0"/>
<evidence type="ECO:0000256" key="10">
    <source>
        <dbReference type="ARBA" id="ARBA00022884"/>
    </source>
</evidence>
<dbReference type="InterPro" id="IPR004466">
    <property type="entry name" value="RNase_M5"/>
</dbReference>
<evidence type="ECO:0000313" key="15">
    <source>
        <dbReference type="Proteomes" id="UP000251213"/>
    </source>
</evidence>
<comment type="subcellular location">
    <subcellularLocation>
        <location evidence="11">Cytoplasm</location>
    </subcellularLocation>
</comment>
<keyword evidence="3 11" id="KW-0698">rRNA processing</keyword>
<feature type="domain" description="Toprim" evidence="13">
    <location>
        <begin position="7"/>
        <end position="90"/>
    </location>
</feature>
<keyword evidence="8 11" id="KW-0378">Hydrolase</keyword>
<dbReference type="FunFam" id="3.40.1360.10:FF:000006">
    <property type="entry name" value="Ribonuclease M5"/>
    <property type="match status" value="1"/>
</dbReference>
<dbReference type="EC" id="3.1.26.8" evidence="11 12"/>
<dbReference type="Pfam" id="PF13331">
    <property type="entry name" value="DUF4093"/>
    <property type="match status" value="1"/>
</dbReference>
<proteinExistence type="inferred from homology"/>
<keyword evidence="2 11" id="KW-0690">Ribosome biogenesis</keyword>
<dbReference type="GO" id="GO:0006364">
    <property type="term" value="P:rRNA processing"/>
    <property type="evidence" value="ECO:0007669"/>
    <property type="project" value="UniProtKB-UniRule"/>
</dbReference>
<evidence type="ECO:0000256" key="8">
    <source>
        <dbReference type="ARBA" id="ARBA00022801"/>
    </source>
</evidence>
<dbReference type="Pfam" id="PF01751">
    <property type="entry name" value="Toprim"/>
    <property type="match status" value="1"/>
</dbReference>
<evidence type="ECO:0000256" key="5">
    <source>
        <dbReference type="ARBA" id="ARBA00022723"/>
    </source>
</evidence>
<dbReference type="InterPro" id="IPR006171">
    <property type="entry name" value="TOPRIM_dom"/>
</dbReference>
<keyword evidence="9" id="KW-0460">Magnesium</keyword>
<evidence type="ECO:0000256" key="7">
    <source>
        <dbReference type="ARBA" id="ARBA00022759"/>
    </source>
</evidence>
<dbReference type="Gene3D" id="3.40.1360.10">
    <property type="match status" value="1"/>
</dbReference>
<comment type="function">
    <text evidence="11">Required for correct processing of both the 5' and 3' ends of 5S rRNA precursor. Cleaves both sides of a double-stranded region yielding mature 5S rRNA in one step.</text>
</comment>
<keyword evidence="6 11" id="KW-0699">rRNA-binding</keyword>
<evidence type="ECO:0000256" key="11">
    <source>
        <dbReference type="HAMAP-Rule" id="MF_01469"/>
    </source>
</evidence>
<dbReference type="GO" id="GO:0046872">
    <property type="term" value="F:metal ion binding"/>
    <property type="evidence" value="ECO:0007669"/>
    <property type="project" value="UniProtKB-KW"/>
</dbReference>
<dbReference type="InterPro" id="IPR034141">
    <property type="entry name" value="TOPRIM_RNase_M5-like"/>
</dbReference>
<evidence type="ECO:0000256" key="3">
    <source>
        <dbReference type="ARBA" id="ARBA00022552"/>
    </source>
</evidence>
<dbReference type="InterPro" id="IPR025156">
    <property type="entry name" value="RNase_M5_C"/>
</dbReference>
<dbReference type="PANTHER" id="PTHR39156:SF1">
    <property type="entry name" value="RIBONUCLEASE M5"/>
    <property type="match status" value="1"/>
</dbReference>
<dbReference type="PANTHER" id="PTHR39156">
    <property type="entry name" value="RIBONUCLEASE M5"/>
    <property type="match status" value="1"/>
</dbReference>
<dbReference type="CDD" id="cd01027">
    <property type="entry name" value="TOPRIM_RNase_M5_like"/>
    <property type="match status" value="1"/>
</dbReference>
<comment type="similarity">
    <text evidence="11">Belongs to the ribonuclease M5 family.</text>
</comment>
<evidence type="ECO:0000256" key="1">
    <source>
        <dbReference type="ARBA" id="ARBA00022490"/>
    </source>
</evidence>
<evidence type="ECO:0000256" key="6">
    <source>
        <dbReference type="ARBA" id="ARBA00022730"/>
    </source>
</evidence>
<dbReference type="HAMAP" id="MF_01469">
    <property type="entry name" value="RNase_M5"/>
    <property type="match status" value="1"/>
</dbReference>
<dbReference type="GO" id="GO:0019843">
    <property type="term" value="F:rRNA binding"/>
    <property type="evidence" value="ECO:0007669"/>
    <property type="project" value="UniProtKB-KW"/>
</dbReference>
<keyword evidence="5" id="KW-0479">Metal-binding</keyword>
<comment type="caution">
    <text evidence="14">The sequence shown here is derived from an EMBL/GenBank/DDBJ whole genome shotgun (WGS) entry which is preliminary data.</text>
</comment>
<name>A0A364K2V0_9BACL</name>
<keyword evidence="7 11" id="KW-0255">Endonuclease</keyword>
<dbReference type="EMBL" id="QJKK01000007">
    <property type="protein sequence ID" value="RAL23165.1"/>
    <property type="molecule type" value="Genomic_DNA"/>
</dbReference>
<gene>
    <name evidence="11 14" type="primary">rnmV</name>
    <name evidence="14" type="ORF">DL897_12410</name>
</gene>
<reference evidence="14 15" key="1">
    <citation type="submission" date="2018-06" db="EMBL/GenBank/DDBJ databases">
        <title>Thermoflavimicrobium daqus sp. nov., a thermophilic microbe isolated from Moutai-flavour Daqu.</title>
        <authorList>
            <person name="Wang X."/>
            <person name="Zhou H."/>
        </authorList>
    </citation>
    <scope>NUCLEOTIDE SEQUENCE [LARGE SCALE GENOMIC DNA]</scope>
    <source>
        <strain evidence="14 15">FBKL4.011</strain>
    </source>
</reference>
<keyword evidence="1 11" id="KW-0963">Cytoplasm</keyword>
<dbReference type="SMART" id="SM00493">
    <property type="entry name" value="TOPRIM"/>
    <property type="match status" value="1"/>
</dbReference>
<protein>
    <recommendedName>
        <fullName evidence="11 12">Ribonuclease M5</fullName>
        <ecNumber evidence="11 12">3.1.26.8</ecNumber>
    </recommendedName>
    <alternativeName>
        <fullName evidence="11">RNase M5</fullName>
    </alternativeName>
    <alternativeName>
        <fullName evidence="11">Ribosomal RNA terminal maturase M5</fullName>
    </alternativeName>
</protein>
<sequence length="198" mass="22410">MKLKRIKEVIVVEGKNDTATIKRAVSADTIETRGSAINKQILAEIERAQHLRGVIVFTDPDYAGERIRRIISKHVPGVKHAFISQKHAKGKDKVGIEHASDEAIVQALEQVRSLEKFDKGEAPITWEEYLDWGFVGNANSREFRERVAEELGIGYGNAKQFYQRINVLCVNREELLHAIQQVRKGARNEAKMDTCTDT</sequence>
<dbReference type="Proteomes" id="UP000251213">
    <property type="component" value="Unassembled WGS sequence"/>
</dbReference>
<evidence type="ECO:0000256" key="4">
    <source>
        <dbReference type="ARBA" id="ARBA00022722"/>
    </source>
</evidence>
<evidence type="ECO:0000313" key="14">
    <source>
        <dbReference type="EMBL" id="RAL23165.1"/>
    </source>
</evidence>
<dbReference type="GO" id="GO:0005737">
    <property type="term" value="C:cytoplasm"/>
    <property type="evidence" value="ECO:0007669"/>
    <property type="project" value="UniProtKB-SubCell"/>
</dbReference>
<dbReference type="GO" id="GO:0043822">
    <property type="term" value="F:ribonuclease M5 activity"/>
    <property type="evidence" value="ECO:0007669"/>
    <property type="project" value="UniProtKB-UniRule"/>
</dbReference>
<dbReference type="SUPFAM" id="SSF110455">
    <property type="entry name" value="Toprim domain"/>
    <property type="match status" value="1"/>
</dbReference>
<evidence type="ECO:0000256" key="2">
    <source>
        <dbReference type="ARBA" id="ARBA00022517"/>
    </source>
</evidence>
<dbReference type="PROSITE" id="PS50880">
    <property type="entry name" value="TOPRIM"/>
    <property type="match status" value="1"/>
</dbReference>
<keyword evidence="15" id="KW-1185">Reference proteome</keyword>
<dbReference type="RefSeq" id="WP_113659472.1">
    <property type="nucleotide sequence ID" value="NZ_KZ845669.1"/>
</dbReference>
<comment type="catalytic activity">
    <reaction evidence="11">
        <text>Endonucleolytic cleavage of RNA, removing 21 and 42 nucleotides, respectively, from the 5'- and 3'-termini of a 5S-rRNA precursor.</text>
        <dbReference type="EC" id="3.1.26.8"/>
    </reaction>
</comment>
<evidence type="ECO:0000259" key="13">
    <source>
        <dbReference type="PROSITE" id="PS50880"/>
    </source>
</evidence>
<keyword evidence="10 11" id="KW-0694">RNA-binding</keyword>